<organism evidence="1 2">
    <name type="scientific">Acinetobacter pragensis</name>
    <dbReference type="NCBI Taxonomy" id="1806892"/>
    <lineage>
        <taxon>Bacteria</taxon>
        <taxon>Pseudomonadati</taxon>
        <taxon>Pseudomonadota</taxon>
        <taxon>Gammaproteobacteria</taxon>
        <taxon>Moraxellales</taxon>
        <taxon>Moraxellaceae</taxon>
        <taxon>Acinetobacter</taxon>
    </lineage>
</organism>
<dbReference type="Proteomes" id="UP000076276">
    <property type="component" value="Unassembled WGS sequence"/>
</dbReference>
<accession>A0A151XXY9</accession>
<protein>
    <submittedName>
        <fullName evidence="1">Uncharacterized protein</fullName>
    </submittedName>
</protein>
<gene>
    <name evidence="1" type="ORF">AZH43_17385</name>
</gene>
<dbReference type="RefSeq" id="WP_067671747.1">
    <property type="nucleotide sequence ID" value="NZ_CBCSIK010000003.1"/>
</dbReference>
<name>A0A151XXY9_9GAMM</name>
<dbReference type="EMBL" id="LUAW01000046">
    <property type="protein sequence ID" value="KYQ70708.1"/>
    <property type="molecule type" value="Genomic_DNA"/>
</dbReference>
<evidence type="ECO:0000313" key="1">
    <source>
        <dbReference type="EMBL" id="KYQ70708.1"/>
    </source>
</evidence>
<comment type="caution">
    <text evidence="1">The sequence shown here is derived from an EMBL/GenBank/DDBJ whole genome shotgun (WGS) entry which is preliminary data.</text>
</comment>
<proteinExistence type="predicted"/>
<reference evidence="1 2" key="1">
    <citation type="submission" date="2016-03" db="EMBL/GenBank/DDBJ databases">
        <title>Acinetobacter genomospecies 28 strain ANC 4149.</title>
        <authorList>
            <person name="Radolfova-Krizova L."/>
            <person name="Nemec A."/>
        </authorList>
    </citation>
    <scope>NUCLEOTIDE SEQUENCE [LARGE SCALE GENOMIC DNA]</scope>
    <source>
        <strain evidence="1 2">ANC 4149</strain>
    </source>
</reference>
<keyword evidence="2" id="KW-1185">Reference proteome</keyword>
<evidence type="ECO:0000313" key="2">
    <source>
        <dbReference type="Proteomes" id="UP000076276"/>
    </source>
</evidence>
<dbReference type="OrthoDB" id="6710687at2"/>
<sequence length="94" mass="11318">MKNVSVINDIPQVYADFMENSRYPKLESLSNWGKNRFFFSTYFNVIEDWHHTEQIVIELNQQHYSLDTGHAPDFMDQEKYLPWLMSELQHQCVC</sequence>
<dbReference type="AlphaFoldDB" id="A0A151XXY9"/>